<dbReference type="PROSITE" id="PS50893">
    <property type="entry name" value="ABC_TRANSPORTER_2"/>
    <property type="match status" value="1"/>
</dbReference>
<dbReference type="Pfam" id="PF00005">
    <property type="entry name" value="ABC_tran"/>
    <property type="match status" value="1"/>
</dbReference>
<evidence type="ECO:0000256" key="3">
    <source>
        <dbReference type="ARBA" id="ARBA00022741"/>
    </source>
</evidence>
<accession>A0A9D5JVA3</accession>
<evidence type="ECO:0000256" key="6">
    <source>
        <dbReference type="ARBA" id="ARBA00023136"/>
    </source>
</evidence>
<dbReference type="AlphaFoldDB" id="A0A9D5JVA3"/>
<evidence type="ECO:0000256" key="2">
    <source>
        <dbReference type="ARBA" id="ARBA00022475"/>
    </source>
</evidence>
<dbReference type="InterPro" id="IPR017871">
    <property type="entry name" value="ABC_transporter-like_CS"/>
</dbReference>
<dbReference type="EMBL" id="WJJP01000301">
    <property type="protein sequence ID" value="MBD3324805.1"/>
    <property type="molecule type" value="Genomic_DNA"/>
</dbReference>
<dbReference type="Gene3D" id="2.40.50.100">
    <property type="match status" value="1"/>
</dbReference>
<evidence type="ECO:0000256" key="4">
    <source>
        <dbReference type="ARBA" id="ARBA00022840"/>
    </source>
</evidence>
<dbReference type="SUPFAM" id="SSF52540">
    <property type="entry name" value="P-loop containing nucleoside triphosphate hydrolases"/>
    <property type="match status" value="1"/>
</dbReference>
<evidence type="ECO:0000313" key="8">
    <source>
        <dbReference type="EMBL" id="MBD3324805.1"/>
    </source>
</evidence>
<gene>
    <name evidence="8" type="ORF">GF339_09490</name>
</gene>
<dbReference type="SUPFAM" id="SSF50331">
    <property type="entry name" value="MOP-like"/>
    <property type="match status" value="1"/>
</dbReference>
<keyword evidence="2" id="KW-1003">Cell membrane</keyword>
<dbReference type="Gene3D" id="3.40.50.300">
    <property type="entry name" value="P-loop containing nucleotide triphosphate hydrolases"/>
    <property type="match status" value="1"/>
</dbReference>
<keyword evidence="4 8" id="KW-0067">ATP-binding</keyword>
<dbReference type="InterPro" id="IPR003593">
    <property type="entry name" value="AAA+_ATPase"/>
</dbReference>
<dbReference type="PANTHER" id="PTHR43875">
    <property type="entry name" value="MALTODEXTRIN IMPORT ATP-BINDING PROTEIN MSMX"/>
    <property type="match status" value="1"/>
</dbReference>
<keyword evidence="3" id="KW-0547">Nucleotide-binding</keyword>
<evidence type="ECO:0000313" key="9">
    <source>
        <dbReference type="Proteomes" id="UP000649604"/>
    </source>
</evidence>
<keyword evidence="6" id="KW-0472">Membrane</keyword>
<dbReference type="Proteomes" id="UP000649604">
    <property type="component" value="Unassembled WGS sequence"/>
</dbReference>
<evidence type="ECO:0000256" key="5">
    <source>
        <dbReference type="ARBA" id="ARBA00022967"/>
    </source>
</evidence>
<evidence type="ECO:0000256" key="1">
    <source>
        <dbReference type="ARBA" id="ARBA00022448"/>
    </source>
</evidence>
<organism evidence="8 9">
    <name type="scientific">candidate division KSB3 bacterium</name>
    <dbReference type="NCBI Taxonomy" id="2044937"/>
    <lineage>
        <taxon>Bacteria</taxon>
        <taxon>candidate division KSB3</taxon>
    </lineage>
</organism>
<dbReference type="InterPro" id="IPR047641">
    <property type="entry name" value="ABC_transpr_MalK/UgpC-like"/>
</dbReference>
<dbReference type="InterPro" id="IPR003439">
    <property type="entry name" value="ABC_transporter-like_ATP-bd"/>
</dbReference>
<sequence length="369" mass="40552">MSTAVEFRGITKSYAQVPVLQDVNLTIETGTFTVIYGVPACGKSVLVRLLTGLEHPDSGQIFLRGQDVGAVEPGARNIGYVPQMFALYPHYRVYDNIAYPLSLMKVPKEEIDATVHEVAKQIKIDHLLEKYPDQLSGGEKQRVALARGVVKHTDVYALDDPLVGLDFKLREQLFDDLRDMQESLQATFVYTTSDPLETLALADHVAILDGGRIAETGPIEEVYRTPRHVRSMELLGFPASNLLSGHLAMRDDRLWCQAHVFDFPVQPVHTDFAPAEPTEAAVVIRPQAIVLDTAPDSGMLQCQAHVVLRDDLGGEWVLYLDVEGTSLVTVVPHAHDQTVSQDVLTIGVYPSDMAVFAPDTGEHIGYGAA</sequence>
<dbReference type="InterPro" id="IPR027417">
    <property type="entry name" value="P-loop_NTPase"/>
</dbReference>
<protein>
    <submittedName>
        <fullName evidence="8">ATP-binding cassette domain-containing protein</fullName>
    </submittedName>
</protein>
<comment type="caution">
    <text evidence="8">The sequence shown here is derived from an EMBL/GenBank/DDBJ whole genome shotgun (WGS) entry which is preliminary data.</text>
</comment>
<proteinExistence type="predicted"/>
<dbReference type="PANTHER" id="PTHR43875:SF15">
    <property type="entry name" value="TREHALOSE IMPORT ATP-BINDING PROTEIN SUGC"/>
    <property type="match status" value="1"/>
</dbReference>
<dbReference type="GO" id="GO:0005524">
    <property type="term" value="F:ATP binding"/>
    <property type="evidence" value="ECO:0007669"/>
    <property type="project" value="UniProtKB-KW"/>
</dbReference>
<dbReference type="SMART" id="SM00382">
    <property type="entry name" value="AAA"/>
    <property type="match status" value="1"/>
</dbReference>
<evidence type="ECO:0000259" key="7">
    <source>
        <dbReference type="PROSITE" id="PS50893"/>
    </source>
</evidence>
<dbReference type="Gene3D" id="2.40.50.140">
    <property type="entry name" value="Nucleic acid-binding proteins"/>
    <property type="match status" value="1"/>
</dbReference>
<keyword evidence="1" id="KW-0813">Transport</keyword>
<dbReference type="GO" id="GO:0016887">
    <property type="term" value="F:ATP hydrolysis activity"/>
    <property type="evidence" value="ECO:0007669"/>
    <property type="project" value="InterPro"/>
</dbReference>
<dbReference type="InterPro" id="IPR012340">
    <property type="entry name" value="NA-bd_OB-fold"/>
</dbReference>
<dbReference type="GO" id="GO:0055052">
    <property type="term" value="C:ATP-binding cassette (ABC) transporter complex, substrate-binding subunit-containing"/>
    <property type="evidence" value="ECO:0007669"/>
    <property type="project" value="TreeGrafter"/>
</dbReference>
<name>A0A9D5JVA3_9BACT</name>
<dbReference type="PROSITE" id="PS00211">
    <property type="entry name" value="ABC_TRANSPORTER_1"/>
    <property type="match status" value="1"/>
</dbReference>
<keyword evidence="5" id="KW-1278">Translocase</keyword>
<reference evidence="8" key="1">
    <citation type="submission" date="2019-11" db="EMBL/GenBank/DDBJ databases">
        <title>Microbial mats filling the niche in hypersaline microbial mats.</title>
        <authorList>
            <person name="Wong H.L."/>
            <person name="Macleod F.I."/>
            <person name="White R.A. III"/>
            <person name="Burns B.P."/>
        </authorList>
    </citation>
    <scope>NUCLEOTIDE SEQUENCE</scope>
    <source>
        <strain evidence="8">Rbin_158</strain>
    </source>
</reference>
<dbReference type="InterPro" id="IPR008995">
    <property type="entry name" value="Mo/tungstate-bd_C_term_dom"/>
</dbReference>
<feature type="domain" description="ABC transporter" evidence="7">
    <location>
        <begin position="5"/>
        <end position="235"/>
    </location>
</feature>